<comment type="similarity">
    <text evidence="7">Belongs to the DHHC palmitoyltransferase family.</text>
</comment>
<comment type="caution">
    <text evidence="9">The sequence shown here is derived from an EMBL/GenBank/DDBJ whole genome shotgun (WGS) entry which is preliminary data.</text>
</comment>
<sequence length="291" mass="33176">MLNWILLWQVDSTYEPTLHGLESPGAQLRAAVRNGENDYCSNGASEIHKFTHTTNKVDAGFIEGPFSLPSAQPSFTDGETYQVYVATAITAEGVERRAVPYWSWAPCLICQRPRPPRCHHCALCKRCVLKRDHHCFFGRNCVGFNNQRFFIYFLVWSAIMTTWGTYLITPYVFRYVLPRYSYWDYVWPVNVARAVLGYLPLAYLHLTSVSLGVIVLLVFSVFMLVAHMNLVLRGVTSFEFDAKVKIIDTRSLTGRMRAVMGKNWGISLLLPGYTLSAPLDDPVYWPDIKIS</sequence>
<name>A0AAV4AGN8_9GAST</name>
<feature type="domain" description="Palmitoyltransferase DHHC" evidence="8">
    <location>
        <begin position="106"/>
        <end position="240"/>
    </location>
</feature>
<dbReference type="GO" id="GO:0016020">
    <property type="term" value="C:membrane"/>
    <property type="evidence" value="ECO:0007669"/>
    <property type="project" value="UniProtKB-SubCell"/>
</dbReference>
<evidence type="ECO:0000256" key="5">
    <source>
        <dbReference type="ARBA" id="ARBA00023136"/>
    </source>
</evidence>
<keyword evidence="3 7" id="KW-0812">Transmembrane</keyword>
<feature type="transmembrane region" description="Helical" evidence="7">
    <location>
        <begin position="209"/>
        <end position="232"/>
    </location>
</feature>
<protein>
    <recommendedName>
        <fullName evidence="7">Palmitoyltransferase</fullName>
        <ecNumber evidence="7">2.3.1.225</ecNumber>
    </recommendedName>
</protein>
<dbReference type="PANTHER" id="PTHR12246">
    <property type="entry name" value="PALMITOYLTRANSFERASE ZDHHC16"/>
    <property type="match status" value="1"/>
</dbReference>
<evidence type="ECO:0000313" key="10">
    <source>
        <dbReference type="Proteomes" id="UP000735302"/>
    </source>
</evidence>
<comment type="catalytic activity">
    <reaction evidence="7">
        <text>L-cysteinyl-[protein] + hexadecanoyl-CoA = S-hexadecanoyl-L-cysteinyl-[protein] + CoA</text>
        <dbReference type="Rhea" id="RHEA:36683"/>
        <dbReference type="Rhea" id="RHEA-COMP:10131"/>
        <dbReference type="Rhea" id="RHEA-COMP:11032"/>
        <dbReference type="ChEBI" id="CHEBI:29950"/>
        <dbReference type="ChEBI" id="CHEBI:57287"/>
        <dbReference type="ChEBI" id="CHEBI:57379"/>
        <dbReference type="ChEBI" id="CHEBI:74151"/>
        <dbReference type="EC" id="2.3.1.225"/>
    </reaction>
</comment>
<gene>
    <name evidence="9" type="ORF">PoB_003246300</name>
</gene>
<keyword evidence="5 7" id="KW-0472">Membrane</keyword>
<dbReference type="EMBL" id="BLXT01003756">
    <property type="protein sequence ID" value="GFO05958.1"/>
    <property type="molecule type" value="Genomic_DNA"/>
</dbReference>
<keyword evidence="4 7" id="KW-1133">Transmembrane helix</keyword>
<keyword evidence="10" id="KW-1185">Reference proteome</keyword>
<dbReference type="AlphaFoldDB" id="A0AAV4AGN8"/>
<dbReference type="GO" id="GO:0019706">
    <property type="term" value="F:protein-cysteine S-palmitoyltransferase activity"/>
    <property type="evidence" value="ECO:0007669"/>
    <property type="project" value="UniProtKB-EC"/>
</dbReference>
<feature type="transmembrane region" description="Helical" evidence="7">
    <location>
        <begin position="149"/>
        <end position="173"/>
    </location>
</feature>
<evidence type="ECO:0000256" key="2">
    <source>
        <dbReference type="ARBA" id="ARBA00022679"/>
    </source>
</evidence>
<evidence type="ECO:0000256" key="6">
    <source>
        <dbReference type="ARBA" id="ARBA00023315"/>
    </source>
</evidence>
<keyword evidence="2 7" id="KW-0808">Transferase</keyword>
<evidence type="ECO:0000256" key="3">
    <source>
        <dbReference type="ARBA" id="ARBA00022692"/>
    </source>
</evidence>
<comment type="subcellular location">
    <subcellularLocation>
        <location evidence="1">Membrane</location>
        <topology evidence="1">Multi-pass membrane protein</topology>
    </subcellularLocation>
</comment>
<comment type="domain">
    <text evidence="7">The DHHC domain is required for palmitoyltransferase activity.</text>
</comment>
<evidence type="ECO:0000256" key="1">
    <source>
        <dbReference type="ARBA" id="ARBA00004141"/>
    </source>
</evidence>
<evidence type="ECO:0000259" key="8">
    <source>
        <dbReference type="Pfam" id="PF01529"/>
    </source>
</evidence>
<evidence type="ECO:0000256" key="4">
    <source>
        <dbReference type="ARBA" id="ARBA00022989"/>
    </source>
</evidence>
<proteinExistence type="inferred from homology"/>
<accession>A0AAV4AGN8</accession>
<evidence type="ECO:0000256" key="7">
    <source>
        <dbReference type="RuleBase" id="RU079119"/>
    </source>
</evidence>
<organism evidence="9 10">
    <name type="scientific">Plakobranchus ocellatus</name>
    <dbReference type="NCBI Taxonomy" id="259542"/>
    <lineage>
        <taxon>Eukaryota</taxon>
        <taxon>Metazoa</taxon>
        <taxon>Spiralia</taxon>
        <taxon>Lophotrochozoa</taxon>
        <taxon>Mollusca</taxon>
        <taxon>Gastropoda</taxon>
        <taxon>Heterobranchia</taxon>
        <taxon>Euthyneura</taxon>
        <taxon>Panpulmonata</taxon>
        <taxon>Sacoglossa</taxon>
        <taxon>Placobranchoidea</taxon>
        <taxon>Plakobranchidae</taxon>
        <taxon>Plakobranchus</taxon>
    </lineage>
</organism>
<reference evidence="9 10" key="1">
    <citation type="journal article" date="2021" name="Elife">
        <title>Chloroplast acquisition without the gene transfer in kleptoplastic sea slugs, Plakobranchus ocellatus.</title>
        <authorList>
            <person name="Maeda T."/>
            <person name="Takahashi S."/>
            <person name="Yoshida T."/>
            <person name="Shimamura S."/>
            <person name="Takaki Y."/>
            <person name="Nagai Y."/>
            <person name="Toyoda A."/>
            <person name="Suzuki Y."/>
            <person name="Arimoto A."/>
            <person name="Ishii H."/>
            <person name="Satoh N."/>
            <person name="Nishiyama T."/>
            <person name="Hasebe M."/>
            <person name="Maruyama T."/>
            <person name="Minagawa J."/>
            <person name="Obokata J."/>
            <person name="Shigenobu S."/>
        </authorList>
    </citation>
    <scope>NUCLEOTIDE SEQUENCE [LARGE SCALE GENOMIC DNA]</scope>
</reference>
<dbReference type="PROSITE" id="PS50216">
    <property type="entry name" value="DHHC"/>
    <property type="match status" value="1"/>
</dbReference>
<dbReference type="InterPro" id="IPR001594">
    <property type="entry name" value="Palmitoyltrfase_DHHC"/>
</dbReference>
<keyword evidence="6 7" id="KW-0012">Acyltransferase</keyword>
<dbReference type="EC" id="2.3.1.225" evidence="7"/>
<dbReference type="Proteomes" id="UP000735302">
    <property type="component" value="Unassembled WGS sequence"/>
</dbReference>
<evidence type="ECO:0000313" key="9">
    <source>
        <dbReference type="EMBL" id="GFO05958.1"/>
    </source>
</evidence>
<dbReference type="InterPro" id="IPR039859">
    <property type="entry name" value="PFA4/ZDH16/20/ERF2-like"/>
</dbReference>
<dbReference type="Pfam" id="PF01529">
    <property type="entry name" value="DHHC"/>
    <property type="match status" value="1"/>
</dbReference>